<dbReference type="PROSITE" id="PS51999">
    <property type="entry name" value="ZF_GRF"/>
    <property type="match status" value="1"/>
</dbReference>
<dbReference type="GO" id="GO:0008270">
    <property type="term" value="F:zinc ion binding"/>
    <property type="evidence" value="ECO:0007669"/>
    <property type="project" value="UniProtKB-KW"/>
</dbReference>
<evidence type="ECO:0000256" key="5">
    <source>
        <dbReference type="PROSITE-ProRule" id="PRU01343"/>
    </source>
</evidence>
<dbReference type="PROSITE" id="PS51157">
    <property type="entry name" value="ZF_UBR"/>
    <property type="match status" value="1"/>
</dbReference>
<feature type="compositionally biased region" description="Low complexity" evidence="6">
    <location>
        <begin position="4122"/>
        <end position="4134"/>
    </location>
</feature>
<keyword evidence="10" id="KW-1185">Reference proteome</keyword>
<feature type="domain" description="UBR-type" evidence="7">
    <location>
        <begin position="1974"/>
        <end position="2048"/>
    </location>
</feature>
<feature type="compositionally biased region" description="Basic residues" evidence="6">
    <location>
        <begin position="23"/>
        <end position="36"/>
    </location>
</feature>
<evidence type="ECO:0000256" key="4">
    <source>
        <dbReference type="PROSITE-ProRule" id="PRU00508"/>
    </source>
</evidence>
<evidence type="ECO:0000259" key="7">
    <source>
        <dbReference type="PROSITE" id="PS51157"/>
    </source>
</evidence>
<feature type="compositionally biased region" description="Basic residues" evidence="6">
    <location>
        <begin position="1"/>
        <end position="10"/>
    </location>
</feature>
<protein>
    <recommendedName>
        <fullName evidence="11">UBR-type domain-containing protein</fullName>
    </recommendedName>
</protein>
<dbReference type="InterPro" id="IPR010666">
    <property type="entry name" value="Znf_GRF"/>
</dbReference>
<evidence type="ECO:0000256" key="2">
    <source>
        <dbReference type="ARBA" id="ARBA00022771"/>
    </source>
</evidence>
<keyword evidence="3" id="KW-0862">Zinc</keyword>
<evidence type="ECO:0008006" key="11">
    <source>
        <dbReference type="Google" id="ProtNLM"/>
    </source>
</evidence>
<gene>
    <name evidence="9" type="ORF">CTEN210_04296</name>
</gene>
<feature type="region of interest" description="Disordered" evidence="6">
    <location>
        <begin position="329"/>
        <end position="351"/>
    </location>
</feature>
<dbReference type="PANTHER" id="PTHR21725:SF1">
    <property type="entry name" value="E3 UBIQUITIN-PROTEIN LIGASE UBR4"/>
    <property type="match status" value="1"/>
</dbReference>
<reference evidence="9 10" key="1">
    <citation type="journal article" date="2021" name="Sci. Rep.">
        <title>The genome of the diatom Chaetoceros tenuissimus carries an ancient integrated fragment of an extant virus.</title>
        <authorList>
            <person name="Hongo Y."/>
            <person name="Kimura K."/>
            <person name="Takaki Y."/>
            <person name="Yoshida Y."/>
            <person name="Baba S."/>
            <person name="Kobayashi G."/>
            <person name="Nagasaki K."/>
            <person name="Hano T."/>
            <person name="Tomaru Y."/>
        </authorList>
    </citation>
    <scope>NUCLEOTIDE SEQUENCE [LARGE SCALE GENOMIC DNA]</scope>
    <source>
        <strain evidence="9 10">NIES-3715</strain>
    </source>
</reference>
<evidence type="ECO:0000259" key="8">
    <source>
        <dbReference type="PROSITE" id="PS51999"/>
    </source>
</evidence>
<comment type="caution">
    <text evidence="9">The sequence shown here is derived from an EMBL/GenBank/DDBJ whole genome shotgun (WGS) entry which is preliminary data.</text>
</comment>
<accession>A0AAD3CN94</accession>
<evidence type="ECO:0000313" key="10">
    <source>
        <dbReference type="Proteomes" id="UP001054902"/>
    </source>
</evidence>
<dbReference type="EMBL" id="BLLK01000023">
    <property type="protein sequence ID" value="GFH47820.1"/>
    <property type="molecule type" value="Genomic_DNA"/>
</dbReference>
<sequence length="4411" mass="488128">MPRGKRKRAAASKESSSPDSSSPRRKSARTKSKKSKNLLSTLCSHLSSLSKATANETLQKLPNTLLSTLNNYDSLSQEAVIVVTSNVLSFLSKNGSSVEEAAVMIHLAHLLYSNMDKATLEKIMVNDTCKTLLGKMILNILVATVKGYAILTSTDGTKHLELVSTSILQALSTLEAMMECKKKPVPPPTDKYTVNIPMTNQHAHSIPMSTFNQFYWNELLEKLNPFHGEVTEAIQHVNSLLEPFLEQVSSKVEATIPKKKKKSGENVLDLNSLAAGQAIEGRVNVKKFVSMAFAHCCAGQFHLLQGLESICEGEMFEEQQVEIVVHGTSSTATTTTTKKKGKKKASTSATTTTQTTVNVNVSSSNMISIVASRIIDVIAESGKLCATFPQRNGMEEYIASLHNFFENVVIPSKKNSKKSSTSSTSTATSPSKRARKPDISALALASIQSILRNHQHCLYNVAEYIADELVSSKKNATNAFQLATGPETSVAGYTYPDTLQHGYVLVNEEEVNTKATSLVHALGCYNPTTFKMIETLIRCSSFAFSDKSDSKIMTAIAAAFALRASKVFYKPDNKKVPLEDITVVDAKLSSFALSSYNDVVSGLVSHIKTTLRGDSVDKPVKDLNADLIHEFALNTPLVPDLNTFYADILDDNASALENSMEDKGWRNGILLSIFFRANLEEGITKATKDQVISSVVETITSMLDIVRTCYTIKTVPSSQNPEKIKQTKCITRCTLAADCFDAIHKSIEHVSYSPSLAIEKEVKCVSLRSAVRSLVPTSAAKAFIGLGEQLEANLIRNRLIWDLSKENNSPSSSRQGSKLEFEQWERRAWSSHIKCCLAFVRGRASFISKSSTSNSSNNKRKSVFGTSSERLELFSMLGLVTTCSETKWPLYLSPLHHALVTSQLTSDPLPRTVKDAAPEKFICEGFIESILDSFGDPSTNIISRFKIQENRDVQSSDEEIPLSIRDARLFAVAMSRLPKKEQSSMLAKLVNVLHEGVWILSNDEAQQELLNSSNLFSGFLARAITITSIIIDMVSSGTTLLESLCEFIGPLHYHLPSFIKSSSSDPTNSVWLGGWYNRESCYMGIWPDWEASALPSSTEITSYVEPLAEDDVAKFQQLLETTLELGFNSARCDKSLLLYASWNASAKISHFNSKSWTAPTSWEDLVSSPSNANKLLTLHKDVCGVVQALGYGNSSSHSSFLTKQIERKQRQGLNESMSLIEQGNLVKSAGKHSIELVQNLMQSQENNETDSGTFTVIEASLAYLSFITSMYTKCDKDLISVLQKEKTRRRKSSDISDDGDCSEASRDSEDYNHFEDDEEEAHMDAVSRLHDMCEVMGAAPFHPDWLDDSCRLRYSINEASAIEFAESALNVLTKFGLLVFEEYFKLLSELISNWNVEDMNGTIDGDSVLATMRGIMANKSDNEEDEPLSWQADVMAAFNIEQELTAAIATGMRCKNSDAVKESFTLNSSHIIKGKLQDYVSAGSGFLPSSAELRVGSEWELLLSDSLVGPSCTLDLKSIDESLVNDGSSMLRWKRVLQSILDAMVPVNALLRFALNGSKGRTQHRVTSLSIDSNDSSLDAFQHLAYQSSPIRAHIRAGSVASSNIETSQLKASVNKALCLFGDIQSCGFLHKSLHQTARSAACHLLSNDRDFLRLEGIHSIRNALVAMSEFASSNGIQQKRKTFHFTEYIADRLDTLQQTVDGFETLFLLCLRASKEIQIDTITECNLNLETMIKNNSMPSKYGWNWDVSNKKEITFLIEAILGKHKNIVNAHVRSLLINFVMDAIEEEGSNGSPSLHLKQSVLKSISELNSTQIQFIVKNDICISNKRNANSDSLVLQGLSLRLCSLFVSLLSLQVKSDKKVEEAFASILKSLKNCMQHWLGKEDLDHVTSLVCVLSLHADKLDDIHSEMFKLIDKKKGKQDELRLTSLEPFYRFLRDTKKCLSSNLVEIENDADGPKKKDAANDEMKALVGKSCTFGSTHGEFTEQHWYNCFTCGLTWDKGCCSLCVQVCHKGHDVGYSRKSSFFCDCGAQVSTNVGRIVCKCLSPVSQTTLSSLKSQTTNTVSYKNSLACGKSLEALKSSQWNSALRVVDSHLKSTASSSIEKFVASMDKDLVSTLFDNFRTSFASWSSHDVIPEEVTSQMNVECDEGGHSLRARNGVSLNFTLSTDGSSFTPLRLTKTGAINTSIVSEYSLQKSQRQTLTKNSIERRIIASDGRGRLVIGETKSLLFVEGIPAINTRHVPNSIDTSLSKTELSVLGNHSLDFGITGVSLCPTRDRHLLAWGLTKAQLLVMNKTFQKVDFSIKLDVNVGTDSIEGDSDYIIKTEWLTESIVFVVCATCVKIFDIKTKCKEESGTFTCQPCAVYVMAYDEVLIRSAALVPCEENEEFSAFSRPAAKLYLLFDTGRLQQIQLDLDENMKLAVQGTMELEYGDSVLFPIAGVKRFTGSTAEASGSKATTFGEEGLSLVYLKQAKLLLYKCISYPMIAFTLDAHGEIDGNFEFLPNTIETQNTDANDSDSIIGPYYHWTEIGTIRRDDKVYHRAIFTAKSRRTNQPKLLCIEFNDQESKITKVQMPSNSNLSLGSASSFEGLAAFTAPLVTDSKGMLGSADASSSESLFVTTVLSNGTLTFHGEDDSDHKTDTPAQFKVHFKESSTTLPDFPLTMFESLNNITSSEEVIISGDGVHENSKSTKRKLLTGSNDYITSRTREGCSFNFRIEKKTTPQSNLATTSQDETSNSEDMVIVAVRILLGSHSIDFTPKSLHVMGRAIKPLKQKRRWYDIPLTDEEILLASRNGSVPVFIGGGPDIDRSQAYIDSIEIYGEKRSKLPHIFARSKQDALPLKPTRSSLEHESEREALDNSIMLISHVLQLLASTPDFKLNINQESLQLLIQVTALEKEDTNGVRSHVVALIKDIEPDQESMQKMLDKGTVHGIFNVLKEIMHVLENSAAMSVEACERSMSKLYECIEAALLILKERPDSYKTSVEELVSSGTIDSSIASCVLSMMKATQTSKIMMQVQAKLVELIIYEISVSRKDTSQSSESPFASILDLCDLLTSSDEASVKSCCSVISKVMRDENLTTMENRKQQHQESLSDYMDIDEGDDIQLAVALRMSLEESQEKASGENPSTLSLIFKSILHDALGKDLSYKRTSKVGTLHILNLLLTLVANIEKEDERVALGTMMCEELMKTIKEHSAKQSSSPDAGILFTIISYLKATAALLSKRSSIPDEFKAVPPPSSHFLNSSPLTTSNKTKTDPRFVCETHGVPAVRRRCSSGEHKDRRFYVCGMSRRNRCKYFKWADEVDDLPSKGKEPQPRQAEVESKLCPVIWRLLNDGENPLHKDLCIFLRQYIKKTGNVASHVSGSLPTLSTTAEVSASRKISSLLASTNNTRQDFIDGVSFSKEKLGSSTASNQIGTSISFALNNASVSESLLDLLALLGPDSVTQKPSSSWETWYSPLCFIISKEFPVDMRSRAKEMLKCITGGKRSVYRKVRDSFVFASQFFEVLASCQSPLQDALHVRERAQQCGPNWRDADISFKTLNSGSLIGVVDLVSEDNYPVVEVKKTLEMVKNLISTIAKSKLENWRNFCTLEKLPRKDADLEGPDSSSLIHYPDLYDCSPISLLFWIACSVPEKVQPKIFSLLDMALTTKAISKPNGEESPNCKLVIGAKKLTLNDICGFAKEYVVNGRSKECRSLAASITGKLLSNTSSDLVETFLKRMSSLCMEEIGIMGENSIEFIKLLTKVISREGGDFEVDATDLLQVAVKCFLSQVDENVHTYNNVLNTSLVKFEPTNEEPETFDLAKCIHCQFCQPENLHISPQSDTAMISSSENVVHEKIPEQLTCFRKMRIDLHNTVSTEFCSFVQLKTRLAIKELIVNVSDQRGRYVKKINVFFTPRPVNNVNELKEDDYEPYWQPCGSLTLTRGVAKATLKLPPLVVASNLKFEYADFYEKVTGQRTSSGAMVLHCPRCTRVVNNALGGVCGHCGEVAFQCRKCRHINYDRLDAFLCVECGYCSSGSFSYEVVAGEAISAVAILDNKDLKRVVNSLHSRNRKCNELKAAFEKEISKLKDIGGTGKKRPRAESELDKELSSFSPQLKRALKGDFPDAFIGKAKSEKGESREAEPSSSPNRASASSRARSLLNLARTLRGDGDSEVRSSLSDLLAQQARLGSRGRNSFPFDDDDDIIIHHNPGEGNIMHIEMHDPISRLVANIQARSRARGDQSESTSTGNKEKNKKDGDSKSLDAAKKYVMQINGIERDCYEITRRITAWERLNQDALADYGSDDIVQSECKPIKCTKCARVVTNNLLELVVALVSNTSGSINTILSRRLLQVLFESGLNETEDIVEMKRSLIVAIARKSLDGSKMVLDELHRRIEVRDANCAEILSRLVKGGSEVHSHSSFVDLTISTLNSN</sequence>
<feature type="compositionally biased region" description="Basic and acidic residues" evidence="6">
    <location>
        <begin position="4111"/>
        <end position="4121"/>
    </location>
</feature>
<dbReference type="SMART" id="SM00396">
    <property type="entry name" value="ZnF_UBR1"/>
    <property type="match status" value="1"/>
</dbReference>
<evidence type="ECO:0000256" key="3">
    <source>
        <dbReference type="ARBA" id="ARBA00022833"/>
    </source>
</evidence>
<feature type="compositionally biased region" description="Basic and acidic residues" evidence="6">
    <location>
        <begin position="4078"/>
        <end position="4087"/>
    </location>
</feature>
<evidence type="ECO:0000256" key="6">
    <source>
        <dbReference type="SAM" id="MobiDB-lite"/>
    </source>
</evidence>
<feature type="region of interest" description="Disordered" evidence="6">
    <location>
        <begin position="4111"/>
        <end position="4134"/>
    </location>
</feature>
<feature type="domain" description="GRF-type" evidence="8">
    <location>
        <begin position="3260"/>
        <end position="3302"/>
    </location>
</feature>
<dbReference type="Pfam" id="PF02207">
    <property type="entry name" value="zf-UBR"/>
    <property type="match status" value="1"/>
</dbReference>
<keyword evidence="2 5" id="KW-0863">Zinc-finger</keyword>
<feature type="compositionally biased region" description="Basic and acidic residues" evidence="6">
    <location>
        <begin position="4228"/>
        <end position="4238"/>
    </location>
</feature>
<feature type="region of interest" description="Disordered" evidence="6">
    <location>
        <begin position="1289"/>
        <end position="1319"/>
    </location>
</feature>
<dbReference type="Proteomes" id="UP001054902">
    <property type="component" value="Unassembled WGS sequence"/>
</dbReference>
<name>A0AAD3CN94_9STRA</name>
<feature type="compositionally biased region" description="Basic and acidic residues" evidence="6">
    <location>
        <begin position="1303"/>
        <end position="1314"/>
    </location>
</feature>
<dbReference type="InterPro" id="IPR003126">
    <property type="entry name" value="Znf_UBR"/>
</dbReference>
<feature type="region of interest" description="Disordered" evidence="6">
    <location>
        <begin position="4212"/>
        <end position="4238"/>
    </location>
</feature>
<feature type="region of interest" description="Disordered" evidence="6">
    <location>
        <begin position="1"/>
        <end position="36"/>
    </location>
</feature>
<organism evidence="9 10">
    <name type="scientific">Chaetoceros tenuissimus</name>
    <dbReference type="NCBI Taxonomy" id="426638"/>
    <lineage>
        <taxon>Eukaryota</taxon>
        <taxon>Sar</taxon>
        <taxon>Stramenopiles</taxon>
        <taxon>Ochrophyta</taxon>
        <taxon>Bacillariophyta</taxon>
        <taxon>Coscinodiscophyceae</taxon>
        <taxon>Chaetocerotophycidae</taxon>
        <taxon>Chaetocerotales</taxon>
        <taxon>Chaetocerotaceae</taxon>
        <taxon>Chaetoceros</taxon>
    </lineage>
</organism>
<feature type="region of interest" description="Disordered" evidence="6">
    <location>
        <begin position="4069"/>
        <end position="4088"/>
    </location>
</feature>
<dbReference type="PANTHER" id="PTHR21725">
    <property type="entry name" value="E3 UBIQUITIN-PROTEIN LIGASE UBR4"/>
    <property type="match status" value="1"/>
</dbReference>
<feature type="zinc finger region" description="UBR-type" evidence="4">
    <location>
        <begin position="1974"/>
        <end position="2048"/>
    </location>
</feature>
<dbReference type="InterPro" id="IPR045189">
    <property type="entry name" value="UBR4-like"/>
</dbReference>
<evidence type="ECO:0000313" key="9">
    <source>
        <dbReference type="EMBL" id="GFH47820.1"/>
    </source>
</evidence>
<feature type="compositionally biased region" description="Low complexity" evidence="6">
    <location>
        <begin position="12"/>
        <end position="21"/>
    </location>
</feature>
<keyword evidence="1" id="KW-0479">Metal-binding</keyword>
<evidence type="ECO:0000256" key="1">
    <source>
        <dbReference type="ARBA" id="ARBA00022723"/>
    </source>
</evidence>
<proteinExistence type="predicted"/>
<dbReference type="Pfam" id="PF06839">
    <property type="entry name" value="Zn_ribbon_GRF"/>
    <property type="match status" value="1"/>
</dbReference>
<feature type="region of interest" description="Disordered" evidence="6">
    <location>
        <begin position="414"/>
        <end position="434"/>
    </location>
</feature>
<feature type="compositionally biased region" description="Low complexity" evidence="6">
    <location>
        <begin position="418"/>
        <end position="431"/>
    </location>
</feature>